<evidence type="ECO:0000256" key="1">
    <source>
        <dbReference type="SAM" id="MobiDB-lite"/>
    </source>
</evidence>
<name>A0A6C0CCG6_9ZZZZ</name>
<accession>A0A6C0CCG6</accession>
<feature type="compositionally biased region" description="Basic residues" evidence="1">
    <location>
        <begin position="74"/>
        <end position="87"/>
    </location>
</feature>
<feature type="region of interest" description="Disordered" evidence="1">
    <location>
        <begin position="64"/>
        <end position="87"/>
    </location>
</feature>
<evidence type="ECO:0000313" key="2">
    <source>
        <dbReference type="EMBL" id="QHT02436.1"/>
    </source>
</evidence>
<protein>
    <submittedName>
        <fullName evidence="2">Uncharacterized protein</fullName>
    </submittedName>
</protein>
<dbReference type="EMBL" id="MN739395">
    <property type="protein sequence ID" value="QHT02436.1"/>
    <property type="molecule type" value="Genomic_DNA"/>
</dbReference>
<organism evidence="2">
    <name type="scientific">viral metagenome</name>
    <dbReference type="NCBI Taxonomy" id="1070528"/>
    <lineage>
        <taxon>unclassified sequences</taxon>
        <taxon>metagenomes</taxon>
        <taxon>organismal metagenomes</taxon>
    </lineage>
</organism>
<proteinExistence type="predicted"/>
<reference evidence="2" key="1">
    <citation type="journal article" date="2020" name="Nature">
        <title>Giant virus diversity and host interactions through global metagenomics.</title>
        <authorList>
            <person name="Schulz F."/>
            <person name="Roux S."/>
            <person name="Paez-Espino D."/>
            <person name="Jungbluth S."/>
            <person name="Walsh D.A."/>
            <person name="Denef V.J."/>
            <person name="McMahon K.D."/>
            <person name="Konstantinidis K.T."/>
            <person name="Eloe-Fadrosh E.A."/>
            <person name="Kyrpides N.C."/>
            <person name="Woyke T."/>
        </authorList>
    </citation>
    <scope>NUCLEOTIDE SEQUENCE</scope>
    <source>
        <strain evidence="2">GVMAG-M-3300020595-32</strain>
    </source>
</reference>
<dbReference type="AlphaFoldDB" id="A0A6C0CCG6"/>
<sequence length="87" mass="10378">MSLSNWDVNAYLCLSEKLPEDIVKYMKVVKLTQDGHLLRLEIEKRHKQITKLCQSGFDMVVNCDNTNGNSNPRIPKRRRRRKYRHLH</sequence>